<dbReference type="Proteomes" id="UP000031829">
    <property type="component" value="Chromosome"/>
</dbReference>
<name>A0A0B6ATI5_PRIM2</name>
<sequence>MKKRLMLLIYIGMCMLLATACAPQDEENNGMDYDQTKKMVVDILKTDEGKKAVEAIMKDPSVRQDILMDQNAIKDTISQTLVSDKGVEFWKKAMDDPKFAESFAKSLEKENKTVIKQLMKDPEYQGMLQDVLKDPAMEKEVLTVLKSKEYRTYLQKIMTETFDSPLYQSKIQDILLKAAEETQGGQKQSSDDGGSSSSGSDSGGEQQQQ</sequence>
<reference evidence="4 5" key="1">
    <citation type="journal article" date="2015" name="Genome Announc.">
        <title>Complete genome sequences for 35 biothreat assay-relevant bacillus species.</title>
        <authorList>
            <person name="Johnson S.L."/>
            <person name="Daligault H.E."/>
            <person name="Davenport K.W."/>
            <person name="Jaissle J."/>
            <person name="Frey K.G."/>
            <person name="Ladner J.T."/>
            <person name="Broomall S.M."/>
            <person name="Bishop-Lilly K.A."/>
            <person name="Bruce D.C."/>
            <person name="Gibbons H.S."/>
            <person name="Coyne S.R."/>
            <person name="Lo C.C."/>
            <person name="Meincke L."/>
            <person name="Munk A.C."/>
            <person name="Koroleva G.I."/>
            <person name="Rosenzweig C.N."/>
            <person name="Palacios G.F."/>
            <person name="Redden C.L."/>
            <person name="Minogue T.D."/>
            <person name="Chain P.S."/>
        </authorList>
    </citation>
    <scope>NUCLEOTIDE SEQUENCE [LARGE SCALE GENOMIC DNA]</scope>
    <source>
        <strain evidence="5">ATCC 14581 / DSM 32 / JCM 2506 / NBRC 15308 / NCIMB 9376 / NCTC 10342 / NRRL B-14308 / VKM B-512</strain>
    </source>
</reference>
<dbReference type="GeneID" id="93640518"/>
<evidence type="ECO:0000259" key="3">
    <source>
        <dbReference type="Pfam" id="PF17898"/>
    </source>
</evidence>
<gene>
    <name evidence="4" type="ORF">BG04_2448</name>
</gene>
<organism evidence="4 5">
    <name type="scientific">Priestia megaterium (strain ATCC 14581 / DSM 32 / CCUG 1817 / JCM 2506 / NBRC 15308 / NCIMB 9376 / NCTC 10342 / NRRL B-14308 / VKM B-512 / Ford 19)</name>
    <name type="common">Bacillus megaterium</name>
    <dbReference type="NCBI Taxonomy" id="1348623"/>
    <lineage>
        <taxon>Bacteria</taxon>
        <taxon>Bacillati</taxon>
        <taxon>Bacillota</taxon>
        <taxon>Bacilli</taxon>
        <taxon>Bacillales</taxon>
        <taxon>Bacillaceae</taxon>
        <taxon>Priestia</taxon>
    </lineage>
</organism>
<accession>A0A0B6ATI5</accession>
<dbReference type="PROSITE" id="PS51257">
    <property type="entry name" value="PROKAR_LIPOPROTEIN"/>
    <property type="match status" value="1"/>
</dbReference>
<dbReference type="NCBIfam" id="NF040801">
    <property type="entry name" value="spore_GerD"/>
    <property type="match status" value="1"/>
</dbReference>
<dbReference type="InterPro" id="IPR041262">
    <property type="entry name" value="GerD_central"/>
</dbReference>
<dbReference type="HOGENOM" id="CLU_092044_1_0_9"/>
<dbReference type="KEGG" id="bmeg:BG04_2448"/>
<evidence type="ECO:0000313" key="4">
    <source>
        <dbReference type="EMBL" id="AJI23169.1"/>
    </source>
</evidence>
<dbReference type="EMBL" id="CP009920">
    <property type="protein sequence ID" value="AJI23169.1"/>
    <property type="molecule type" value="Genomic_DNA"/>
</dbReference>
<proteinExistence type="predicted"/>
<evidence type="ECO:0000256" key="1">
    <source>
        <dbReference type="SAM" id="MobiDB-lite"/>
    </source>
</evidence>
<feature type="compositionally biased region" description="Low complexity" evidence="1">
    <location>
        <begin position="183"/>
        <end position="209"/>
    </location>
</feature>
<feature type="chain" id="PRO_5039157035" evidence="2">
    <location>
        <begin position="21"/>
        <end position="209"/>
    </location>
</feature>
<dbReference type="Pfam" id="PF17898">
    <property type="entry name" value="GerD"/>
    <property type="match status" value="1"/>
</dbReference>
<dbReference type="RefSeq" id="WP_013054964.1">
    <property type="nucleotide sequence ID" value="NZ_BCVB01000017.1"/>
</dbReference>
<feature type="domain" description="Spore germination GerD central core" evidence="3">
    <location>
        <begin position="67"/>
        <end position="179"/>
    </location>
</feature>
<evidence type="ECO:0000256" key="2">
    <source>
        <dbReference type="SAM" id="SignalP"/>
    </source>
</evidence>
<keyword evidence="2" id="KW-0732">Signal</keyword>
<evidence type="ECO:0000313" key="5">
    <source>
        <dbReference type="Proteomes" id="UP000031829"/>
    </source>
</evidence>
<dbReference type="AlphaFoldDB" id="A0A0B6ATI5"/>
<protein>
    <submittedName>
        <fullName evidence="4">Putative spore germination protein GerD</fullName>
    </submittedName>
</protein>
<feature type="signal peptide" evidence="2">
    <location>
        <begin position="1"/>
        <end position="20"/>
    </location>
</feature>
<feature type="region of interest" description="Disordered" evidence="1">
    <location>
        <begin position="178"/>
        <end position="209"/>
    </location>
</feature>